<evidence type="ECO:0000256" key="5">
    <source>
        <dbReference type="ARBA" id="ARBA00022898"/>
    </source>
</evidence>
<dbReference type="SUPFAM" id="SSF53383">
    <property type="entry name" value="PLP-dependent transferases"/>
    <property type="match status" value="1"/>
</dbReference>
<comment type="cofactor">
    <cofactor evidence="1">
        <name>pyridoxal 5'-phosphate</name>
        <dbReference type="ChEBI" id="CHEBI:597326"/>
    </cofactor>
</comment>
<reference evidence="7 8" key="1">
    <citation type="journal article" date="2016" name="Mol. Biol. Evol.">
        <title>Comparative Genomics of Early-Diverging Mushroom-Forming Fungi Provides Insights into the Origins of Lignocellulose Decay Capabilities.</title>
        <authorList>
            <person name="Nagy L.G."/>
            <person name="Riley R."/>
            <person name="Tritt A."/>
            <person name="Adam C."/>
            <person name="Daum C."/>
            <person name="Floudas D."/>
            <person name="Sun H."/>
            <person name="Yadav J.S."/>
            <person name="Pangilinan J."/>
            <person name="Larsson K.H."/>
            <person name="Matsuura K."/>
            <person name="Barry K."/>
            <person name="Labutti K."/>
            <person name="Kuo R."/>
            <person name="Ohm R.A."/>
            <person name="Bhattacharya S.S."/>
            <person name="Shirouzu T."/>
            <person name="Yoshinaga Y."/>
            <person name="Martin F.M."/>
            <person name="Grigoriev I.V."/>
            <person name="Hibbett D.S."/>
        </authorList>
    </citation>
    <scope>NUCLEOTIDE SEQUENCE [LARGE SCALE GENOMIC DNA]</scope>
    <source>
        <strain evidence="7 8">HHB12029</strain>
    </source>
</reference>
<dbReference type="InterPro" id="IPR015421">
    <property type="entry name" value="PyrdxlP-dep_Trfase_major"/>
</dbReference>
<gene>
    <name evidence="7" type="ORF">EXIGLDRAFT_755540</name>
</gene>
<dbReference type="PANTHER" id="PTHR42790">
    <property type="entry name" value="AMINOTRANSFERASE"/>
    <property type="match status" value="1"/>
</dbReference>
<dbReference type="EMBL" id="KV426386">
    <property type="protein sequence ID" value="KZV81523.1"/>
    <property type="molecule type" value="Genomic_DNA"/>
</dbReference>
<dbReference type="GO" id="GO:0030170">
    <property type="term" value="F:pyridoxal phosphate binding"/>
    <property type="evidence" value="ECO:0007669"/>
    <property type="project" value="InterPro"/>
</dbReference>
<sequence length="568" mass="63346">MSPYNEKQLAVRNASQQALYNYHQSQRQLGDAVELGHHLSELSKRRKTSPLKGMQKYLTKPGTLMLAGGLPDPSYFPFASIGGEAMAADAYAVQSQTMPKKQGWLDWLLGKGNDKTSTITIPRYPAAKGEMSLADSLQYGPATGVALLQTFIHDFAERVYRPAYKNWTVLIHVGNTDGWARAVQTLCNPGEFILTEEWTYPSAVANSAPYDVLPIPVGMDSEGMSAVKLEEVLANWNEEERGAKRPHVMYTVPIGQNPCGMTMGIERKKEIYEICVKYDVIIVEDDPYYFLQEGSYVHKSSRTTSTPSDSETFINSLAPSYVSIDYQGRVIRLDTFSKTIAPGSRMGFFTCNPLFAERLERQGETSVQRPCGFGQALIGQLLTKQWGLDSYIRWLHGLQAQYTARRDTLVDALLDSFEFSLAYADGAGYLNGLPVYICFPKVKGMEKQRATRMGRVLSFAAPTSGMFVWVTVHFDALPPVPTPTPEDPEAPRDHETRLWVRLAESGLVVAPGGWFAATPEVRQADPNEGHYRIAFSMGPLDELKKGMKIFGKEVHAYFEESLRRGVRA</sequence>
<comment type="similarity">
    <text evidence="2">Belongs to the class-I pyridoxal-phosphate-dependent aminotransferase family.</text>
</comment>
<protein>
    <submittedName>
        <fullName evidence="7">PLP-dependent transferase</fullName>
    </submittedName>
</protein>
<keyword evidence="3" id="KW-0032">Aminotransferase</keyword>
<feature type="domain" description="Aminotransferase class I/classII large" evidence="6">
    <location>
        <begin position="136"/>
        <end position="415"/>
    </location>
</feature>
<organism evidence="7 8">
    <name type="scientific">Exidia glandulosa HHB12029</name>
    <dbReference type="NCBI Taxonomy" id="1314781"/>
    <lineage>
        <taxon>Eukaryota</taxon>
        <taxon>Fungi</taxon>
        <taxon>Dikarya</taxon>
        <taxon>Basidiomycota</taxon>
        <taxon>Agaricomycotina</taxon>
        <taxon>Agaricomycetes</taxon>
        <taxon>Auriculariales</taxon>
        <taxon>Exidiaceae</taxon>
        <taxon>Exidia</taxon>
    </lineage>
</organism>
<dbReference type="InterPro" id="IPR050859">
    <property type="entry name" value="Class-I_PLP-dep_aminotransf"/>
</dbReference>
<dbReference type="FunCoup" id="A0A165BZ91">
    <property type="interactions" value="163"/>
</dbReference>
<dbReference type="InterPro" id="IPR015424">
    <property type="entry name" value="PyrdxlP-dep_Trfase"/>
</dbReference>
<dbReference type="GO" id="GO:0008483">
    <property type="term" value="F:transaminase activity"/>
    <property type="evidence" value="ECO:0007669"/>
    <property type="project" value="UniProtKB-KW"/>
</dbReference>
<dbReference type="CDD" id="cd00609">
    <property type="entry name" value="AAT_like"/>
    <property type="match status" value="1"/>
</dbReference>
<dbReference type="GO" id="GO:1901605">
    <property type="term" value="P:alpha-amino acid metabolic process"/>
    <property type="evidence" value="ECO:0007669"/>
    <property type="project" value="TreeGrafter"/>
</dbReference>
<evidence type="ECO:0000256" key="4">
    <source>
        <dbReference type="ARBA" id="ARBA00022679"/>
    </source>
</evidence>
<dbReference type="STRING" id="1314781.A0A165BZ91"/>
<proteinExistence type="inferred from homology"/>
<dbReference type="InParanoid" id="A0A165BZ91"/>
<dbReference type="OrthoDB" id="691673at2759"/>
<keyword evidence="5" id="KW-0663">Pyridoxal phosphate</keyword>
<name>A0A165BZ91_EXIGL</name>
<evidence type="ECO:0000256" key="2">
    <source>
        <dbReference type="ARBA" id="ARBA00007441"/>
    </source>
</evidence>
<evidence type="ECO:0000259" key="6">
    <source>
        <dbReference type="Pfam" id="PF00155"/>
    </source>
</evidence>
<evidence type="ECO:0000256" key="1">
    <source>
        <dbReference type="ARBA" id="ARBA00001933"/>
    </source>
</evidence>
<dbReference type="Pfam" id="PF00155">
    <property type="entry name" value="Aminotran_1_2"/>
    <property type="match status" value="1"/>
</dbReference>
<keyword evidence="4 7" id="KW-0808">Transferase</keyword>
<accession>A0A165BZ91</accession>
<keyword evidence="8" id="KW-1185">Reference proteome</keyword>
<dbReference type="InterPro" id="IPR004839">
    <property type="entry name" value="Aminotransferase_I/II_large"/>
</dbReference>
<evidence type="ECO:0000313" key="8">
    <source>
        <dbReference type="Proteomes" id="UP000077266"/>
    </source>
</evidence>
<dbReference type="Proteomes" id="UP000077266">
    <property type="component" value="Unassembled WGS sequence"/>
</dbReference>
<dbReference type="AlphaFoldDB" id="A0A165BZ91"/>
<dbReference type="Gene3D" id="3.40.640.10">
    <property type="entry name" value="Type I PLP-dependent aspartate aminotransferase-like (Major domain)"/>
    <property type="match status" value="1"/>
</dbReference>
<evidence type="ECO:0000313" key="7">
    <source>
        <dbReference type="EMBL" id="KZV81523.1"/>
    </source>
</evidence>
<evidence type="ECO:0000256" key="3">
    <source>
        <dbReference type="ARBA" id="ARBA00022576"/>
    </source>
</evidence>
<dbReference type="PANTHER" id="PTHR42790:SF1">
    <property type="entry name" value="AROMATIC AMINO ACID AMINOTRANSFERASE, HYPOTHETICAL (EUROFUNG)"/>
    <property type="match status" value="1"/>
</dbReference>